<dbReference type="EMBL" id="AJ248286">
    <property type="protein sequence ID" value="CAB50068.1"/>
    <property type="molecule type" value="Genomic_DNA"/>
</dbReference>
<gene>
    <name evidence="4" type="ordered locus">PAB1604</name>
</gene>
<reference evidence="4" key="1">
    <citation type="submission" date="1999-07" db="EMBL/GenBank/DDBJ databases">
        <authorList>
            <person name="Genoscope"/>
        </authorList>
    </citation>
    <scope>NUCLEOTIDE SEQUENCE</scope>
    <source>
        <strain evidence="4">Orsay</strain>
    </source>
</reference>
<accession>Q9UZI9</accession>
<dbReference type="PANTHER" id="PTHR45947">
    <property type="entry name" value="SULFOQUINOVOSYL TRANSFERASE SQD2"/>
    <property type="match status" value="1"/>
</dbReference>
<dbReference type="Pfam" id="PF00534">
    <property type="entry name" value="Glycos_transf_1"/>
    <property type="match status" value="1"/>
</dbReference>
<dbReference type="GO" id="GO:0016757">
    <property type="term" value="F:glycosyltransferase activity"/>
    <property type="evidence" value="ECO:0007669"/>
    <property type="project" value="InterPro"/>
</dbReference>
<keyword evidence="6" id="KW-1185">Reference proteome</keyword>
<dbReference type="CDD" id="cd03794">
    <property type="entry name" value="GT4_WbuB-like"/>
    <property type="match status" value="1"/>
</dbReference>
<dbReference type="Proteomes" id="UP000009139">
    <property type="component" value="Chromosome"/>
</dbReference>
<dbReference type="PIR" id="G75095">
    <property type="entry name" value="G75095"/>
</dbReference>
<dbReference type="Gene3D" id="3.40.50.2000">
    <property type="entry name" value="Glycogen Phosphorylase B"/>
    <property type="match status" value="2"/>
</dbReference>
<dbReference type="KEGG" id="pab:PAB1604"/>
<keyword evidence="1" id="KW-0812">Transmembrane</keyword>
<dbReference type="Proteomes" id="UP000000810">
    <property type="component" value="Chromosome"/>
</dbReference>
<dbReference type="RefSeq" id="WP_010868274.1">
    <property type="nucleotide sequence ID" value="NC_000868.1"/>
</dbReference>
<evidence type="ECO:0000259" key="2">
    <source>
        <dbReference type="Pfam" id="PF00534"/>
    </source>
</evidence>
<reference evidence="4 6" key="4">
    <citation type="journal article" date="2003" name="Mol. Microbiol.">
        <title>An integrated analysis of the genome of the hyperthermophilic archaeon Pyrococcus abyssi.</title>
        <authorList>
            <person name="Cohen G."/>
            <person name="Barbe V."/>
            <person name="Flament D."/>
            <person name="Galperin M."/>
            <person name="Heilig R."/>
            <person name="Ripp R."/>
            <person name="Lecompte O."/>
            <person name="Prieur D."/>
            <person name="Poch O."/>
            <person name="Quellerou J."/>
            <person name="Thierry J.C."/>
            <person name="Van der Oost J."/>
            <person name="Weissenbach J."/>
            <person name="Zivanovic Y."/>
            <person name="Forterre P."/>
        </authorList>
    </citation>
    <scope>NUCLEOTIDE SEQUENCE [LARGE SCALE GENOMIC DNA]</scope>
    <source>
        <strain evidence="6">GE5 / Orsay</strain>
        <strain evidence="4">Orsay</strain>
    </source>
</reference>
<organism evidence="4 6">
    <name type="scientific">Pyrococcus abyssi (strain GE5 / Orsay)</name>
    <dbReference type="NCBI Taxonomy" id="272844"/>
    <lineage>
        <taxon>Archaea</taxon>
        <taxon>Methanobacteriati</taxon>
        <taxon>Methanobacteriota</taxon>
        <taxon>Thermococci</taxon>
        <taxon>Thermococcales</taxon>
        <taxon>Thermococcaceae</taxon>
        <taxon>Pyrococcus</taxon>
    </lineage>
</organism>
<proteinExistence type="predicted"/>
<dbReference type="InterPro" id="IPR028098">
    <property type="entry name" value="Glyco_trans_4-like_N"/>
</dbReference>
<evidence type="ECO:0000313" key="7">
    <source>
        <dbReference type="Proteomes" id="UP000009139"/>
    </source>
</evidence>
<dbReference type="HOGENOM" id="CLU_009583_36_4_2"/>
<dbReference type="PANTHER" id="PTHR45947:SF3">
    <property type="entry name" value="SULFOQUINOVOSYL TRANSFERASE SQD2"/>
    <property type="match status" value="1"/>
</dbReference>
<dbReference type="PATRIC" id="fig|272844.11.peg.1216"/>
<dbReference type="AlphaFoldDB" id="Q9UZI9"/>
<reference evidence="5 7" key="5">
    <citation type="journal article" date="2012" name="Curr. Microbiol.">
        <title>Re-annotation of two hyperthermophilic archaea Pyrococcus abyssi GE5 and Pyrococcus furiosus DSM 3638.</title>
        <authorList>
            <person name="Gao J."/>
            <person name="Wang J."/>
        </authorList>
    </citation>
    <scope>GENOME REANNOTATION</scope>
    <source>
        <strain evidence="5">GE5</strain>
        <strain evidence="7">GE5 / Orsay</strain>
    </source>
</reference>
<dbReference type="CAZy" id="GT4">
    <property type="family name" value="Glycosyltransferase Family 4"/>
</dbReference>
<dbReference type="InterPro" id="IPR050194">
    <property type="entry name" value="Glycosyltransferase_grp1"/>
</dbReference>
<evidence type="ECO:0000313" key="6">
    <source>
        <dbReference type="Proteomes" id="UP000000810"/>
    </source>
</evidence>
<feature type="domain" description="Glycosyltransferase subfamily 4-like N-terminal" evidence="3">
    <location>
        <begin position="21"/>
        <end position="198"/>
    </location>
</feature>
<reference evidence="4" key="2">
    <citation type="journal article" date="2000" name="J. Mol. Biol.">
        <title>Archaeal homologs of eukaryotic methylation guide small nucleolar RNAs: lessons from the Pyrococcus genomes.</title>
        <authorList>
            <person name="Gaspin C."/>
            <person name="Cavaille J."/>
            <person name="Erauso G."/>
        </authorList>
    </citation>
    <scope>NUCLEOTIDE SEQUENCE</scope>
    <source>
        <strain evidence="4">Orsay</strain>
    </source>
</reference>
<evidence type="ECO:0000313" key="4">
    <source>
        <dbReference type="EMBL" id="CAB50068.1"/>
    </source>
</evidence>
<dbReference type="eggNOG" id="arCOG01410">
    <property type="taxonomic scope" value="Archaea"/>
</dbReference>
<evidence type="ECO:0000259" key="3">
    <source>
        <dbReference type="Pfam" id="PF13439"/>
    </source>
</evidence>
<dbReference type="STRING" id="272844.PAB1604"/>
<evidence type="ECO:0000256" key="1">
    <source>
        <dbReference type="SAM" id="Phobius"/>
    </source>
</evidence>
<name>Q9UZI9_PYRAB</name>
<protein>
    <submittedName>
        <fullName evidence="4">Glycosyltransferase, family 1</fullName>
    </submittedName>
    <submittedName>
        <fullName evidence="5">LPS biosynthesis rfbu related protein</fullName>
    </submittedName>
</protein>
<dbReference type="SUPFAM" id="SSF53756">
    <property type="entry name" value="UDP-Glycosyltransferase/glycogen phosphorylase"/>
    <property type="match status" value="1"/>
</dbReference>
<evidence type="ECO:0000313" key="5">
    <source>
        <dbReference type="EMBL" id="CCE70574.1"/>
    </source>
</evidence>
<feature type="transmembrane region" description="Helical" evidence="1">
    <location>
        <begin position="66"/>
        <end position="88"/>
    </location>
</feature>
<dbReference type="OrthoDB" id="132546at2157"/>
<dbReference type="EMBL" id="HE613800">
    <property type="protein sequence ID" value="CCE70574.1"/>
    <property type="molecule type" value="Genomic_DNA"/>
</dbReference>
<dbReference type="InterPro" id="IPR001296">
    <property type="entry name" value="Glyco_trans_1"/>
</dbReference>
<sequence length="377" mass="43588">MANRKKIFMVLTNPFKPDPRVYKEARTLIGLGFDVTVVAWDREGGYKSFDMVDGIKVYRISIISRYASLFDFLVKLPLFYLNAMLYILKNRDGLYAIHANDFDTAPLAFFISRILGVKFIFDIHDLYYTRISLLEEQEKDTILRKILRRTEILFAKLSDSVITVSRSIGGKHKGLKEFLVNSGVPPDKIYVVWNAPDPRVFPRVKRHKHRGIVVGYIGTIRSISNFIPLFEIAKENMLLRIIFVGSGPLKDEIRELLSIKYPNIRVDFIESVPYEKVSEYYTLCDVIYSVYPMTTNIKMAIAVKMLESIIMGIPVIVNKDTLMEDFVNIYKCGVAVDMNVGSIKNALDKIKKIRPPTRLRDKWTWDKNRESIRKAYS</sequence>
<keyword evidence="1" id="KW-0472">Membrane</keyword>
<feature type="domain" description="Glycosyl transferase family 1" evidence="2">
    <location>
        <begin position="207"/>
        <end position="354"/>
    </location>
</feature>
<keyword evidence="1" id="KW-1133">Transmembrane helix</keyword>
<reference evidence="4" key="3">
    <citation type="journal article" date="2001" name="Genome Res.">
        <title>Genome evolution at the genus level: comparison of three complete genomes of hyperthermophilic archaea.</title>
        <authorList>
            <person name="Lecompte O."/>
            <person name="Ripp R."/>
            <person name="Puzos-Barbe V."/>
            <person name="Duprat S."/>
            <person name="Heilig R."/>
            <person name="Dietrich J."/>
            <person name="Thierry J.C."/>
            <person name="Poch O."/>
        </authorList>
    </citation>
    <scope>NUCLEOTIDE SEQUENCE</scope>
    <source>
        <strain evidence="4">Orsay</strain>
    </source>
</reference>
<dbReference type="Pfam" id="PF13439">
    <property type="entry name" value="Glyco_transf_4"/>
    <property type="match status" value="1"/>
</dbReference>